<keyword evidence="2" id="KW-1185">Reference proteome</keyword>
<sequence length="97" mass="11556">MNTKVKCHGRLGVNVYTVVDGSKKDEEYEQFDSELYNEIIALLQARGYIVKDIYLQFSERFECNEYDVINFEKLKKEGERKAQEIYSKVNTDRFRID</sequence>
<gene>
    <name evidence="1" type="ORF">BCV53_12715</name>
</gene>
<proteinExistence type="predicted"/>
<dbReference type="KEGG" id="ptl:AOT13_12705"/>
<dbReference type="EMBL" id="CP016622">
    <property type="protein sequence ID" value="ANZ30886.1"/>
    <property type="molecule type" value="Genomic_DNA"/>
</dbReference>
<protein>
    <submittedName>
        <fullName evidence="1">Uncharacterized protein</fullName>
    </submittedName>
</protein>
<evidence type="ECO:0000313" key="2">
    <source>
        <dbReference type="Proteomes" id="UP000093052"/>
    </source>
</evidence>
<evidence type="ECO:0000313" key="1">
    <source>
        <dbReference type="EMBL" id="ANZ30886.1"/>
    </source>
</evidence>
<name>A0AAN1D7D6_PARTM</name>
<accession>A0AAN1D7D6</accession>
<dbReference type="RefSeq" id="WP_042385369.1">
    <property type="nucleotide sequence ID" value="NZ_CP012712.1"/>
</dbReference>
<dbReference type="GeneID" id="56926300"/>
<dbReference type="Proteomes" id="UP000093052">
    <property type="component" value="Chromosome"/>
</dbReference>
<dbReference type="AlphaFoldDB" id="A0AAN1D7D6"/>
<organism evidence="1 2">
    <name type="scientific">Parageobacillus thermoglucosidasius</name>
    <name type="common">Geobacillus thermoglucosidasius</name>
    <dbReference type="NCBI Taxonomy" id="1426"/>
    <lineage>
        <taxon>Bacteria</taxon>
        <taxon>Bacillati</taxon>
        <taxon>Bacillota</taxon>
        <taxon>Bacilli</taxon>
        <taxon>Bacillales</taxon>
        <taxon>Anoxybacillaceae</taxon>
        <taxon>Parageobacillus</taxon>
    </lineage>
</organism>
<reference evidence="2" key="1">
    <citation type="journal article" date="2016" name="Genome Announc.">
        <title>Complete Genome Sequence of Geobacillus thermoglucosidasius NCIMB 11955, the Progenitor of a Bioethanol Production Strain.</title>
        <authorList>
            <person name="Sheng L."/>
            <person name="Zhang Y."/>
            <person name="Minton N.P."/>
        </authorList>
    </citation>
    <scope>NUCLEOTIDE SEQUENCE [LARGE SCALE GENOMIC DNA]</scope>
    <source>
        <strain evidence="2">NCIMB 11955</strain>
    </source>
</reference>